<feature type="transmembrane region" description="Helical" evidence="6">
    <location>
        <begin position="132"/>
        <end position="154"/>
    </location>
</feature>
<feature type="domain" description="RDD" evidence="7">
    <location>
        <begin position="76"/>
        <end position="211"/>
    </location>
</feature>
<dbReference type="Pfam" id="PF14237">
    <property type="entry name" value="GYF_2"/>
    <property type="match status" value="1"/>
</dbReference>
<reference evidence="9 10" key="1">
    <citation type="submission" date="2010-06" db="EMBL/GenBank/DDBJ databases">
        <title>Complete sequence of chromosome of Nitrosococcus watsoni C-113.</title>
        <authorList>
            <consortium name="US DOE Joint Genome Institute"/>
            <person name="Lucas S."/>
            <person name="Copeland A."/>
            <person name="Lapidus A."/>
            <person name="Cheng J.-F."/>
            <person name="Bruce D."/>
            <person name="Goodwin L."/>
            <person name="Pitluck S."/>
            <person name="Malfatti S.A."/>
            <person name="Chain P.S.G."/>
            <person name="Land M."/>
            <person name="Hauser L."/>
            <person name="Kyrpides N."/>
            <person name="Ivanova N."/>
            <person name="Cambell M.A."/>
            <person name="Heidelberg J.F."/>
            <person name="Klotz M.G."/>
            <person name="Woyke T."/>
        </authorList>
    </citation>
    <scope>NUCLEOTIDE SEQUENCE [LARGE SCALE GENOMIC DNA]</scope>
    <source>
        <strain evidence="9 10">C-113</strain>
    </source>
</reference>
<dbReference type="OrthoDB" id="9787732at2"/>
<evidence type="ECO:0000256" key="5">
    <source>
        <dbReference type="ARBA" id="ARBA00023136"/>
    </source>
</evidence>
<dbReference type="eggNOG" id="COG1714">
    <property type="taxonomic scope" value="Bacteria"/>
</dbReference>
<evidence type="ECO:0000313" key="10">
    <source>
        <dbReference type="Proteomes" id="UP000000393"/>
    </source>
</evidence>
<dbReference type="EMBL" id="CP002086">
    <property type="protein sequence ID" value="ADJ27950.1"/>
    <property type="molecule type" value="Genomic_DNA"/>
</dbReference>
<evidence type="ECO:0000256" key="2">
    <source>
        <dbReference type="ARBA" id="ARBA00022475"/>
    </source>
</evidence>
<evidence type="ECO:0000259" key="8">
    <source>
        <dbReference type="Pfam" id="PF14237"/>
    </source>
</evidence>
<dbReference type="InterPro" id="IPR051791">
    <property type="entry name" value="Pra-immunoreactive"/>
</dbReference>
<sequence length="267" mass="29932">MTVWWYAEGGKKSGPIERADLMRLIQAGTIGPKTMLWKKGMESWLSLDEVEELHELKSSLLPPLPSRVSSSITYPVASRWLRFFARTFDLFWETLFLLFLLSFGLGFALAILDTISGEHPGGFVEWLNGPFAWIYNPFSGILFGMFFLLMALILDASVYRFIGNTPGKALLGLKVELLDGSPLSFSQYLGRNFSVWVSGLALGIPFINLATMARQAVRIGRGQPASYDKSPGYRVYAKPLGWQRLLNFVLAFIGLVAVEAVFKRFID</sequence>
<evidence type="ECO:0000313" key="9">
    <source>
        <dbReference type="EMBL" id="ADJ27950.1"/>
    </source>
</evidence>
<feature type="domain" description="GYF" evidence="8">
    <location>
        <begin position="4"/>
        <end position="53"/>
    </location>
</feature>
<name>D8K4X3_NITWC</name>
<dbReference type="Proteomes" id="UP000000393">
    <property type="component" value="Chromosome"/>
</dbReference>
<evidence type="ECO:0000259" key="7">
    <source>
        <dbReference type="Pfam" id="PF06271"/>
    </source>
</evidence>
<keyword evidence="3 6" id="KW-0812">Transmembrane</keyword>
<evidence type="ECO:0000256" key="3">
    <source>
        <dbReference type="ARBA" id="ARBA00022692"/>
    </source>
</evidence>
<keyword evidence="10" id="KW-1185">Reference proteome</keyword>
<keyword evidence="4 6" id="KW-1133">Transmembrane helix</keyword>
<accession>D8K4X3</accession>
<dbReference type="AlphaFoldDB" id="D8K4X3"/>
<dbReference type="RefSeq" id="WP_013220052.1">
    <property type="nucleotide sequence ID" value="NC_014315.1"/>
</dbReference>
<evidence type="ECO:0000256" key="6">
    <source>
        <dbReference type="SAM" id="Phobius"/>
    </source>
</evidence>
<protein>
    <submittedName>
        <fullName evidence="9">RDD domain containing protein</fullName>
    </submittedName>
</protein>
<feature type="transmembrane region" description="Helical" evidence="6">
    <location>
        <begin position="193"/>
        <end position="213"/>
    </location>
</feature>
<dbReference type="HOGENOM" id="CLU_1041452_0_0_6"/>
<gene>
    <name evidence="9" type="ordered locus">Nwat_1008</name>
</gene>
<dbReference type="InterPro" id="IPR025640">
    <property type="entry name" value="GYF_2"/>
</dbReference>
<keyword evidence="5 6" id="KW-0472">Membrane</keyword>
<dbReference type="GO" id="GO:0005886">
    <property type="term" value="C:plasma membrane"/>
    <property type="evidence" value="ECO:0007669"/>
    <property type="project" value="UniProtKB-SubCell"/>
</dbReference>
<dbReference type="PANTHER" id="PTHR36115">
    <property type="entry name" value="PROLINE-RICH ANTIGEN HOMOLOG-RELATED"/>
    <property type="match status" value="1"/>
</dbReference>
<evidence type="ECO:0000256" key="1">
    <source>
        <dbReference type="ARBA" id="ARBA00004651"/>
    </source>
</evidence>
<dbReference type="Pfam" id="PF06271">
    <property type="entry name" value="RDD"/>
    <property type="match status" value="1"/>
</dbReference>
<keyword evidence="2" id="KW-1003">Cell membrane</keyword>
<evidence type="ECO:0000256" key="4">
    <source>
        <dbReference type="ARBA" id="ARBA00022989"/>
    </source>
</evidence>
<comment type="subcellular location">
    <subcellularLocation>
        <location evidence="1">Cell membrane</location>
        <topology evidence="1">Multi-pass membrane protein</topology>
    </subcellularLocation>
</comment>
<dbReference type="KEGG" id="nwa:Nwat_1008"/>
<proteinExistence type="predicted"/>
<organism evidence="9 10">
    <name type="scientific">Nitrosococcus watsoni (strain C-113)</name>
    <dbReference type="NCBI Taxonomy" id="105559"/>
    <lineage>
        <taxon>Bacteria</taxon>
        <taxon>Pseudomonadati</taxon>
        <taxon>Pseudomonadota</taxon>
        <taxon>Gammaproteobacteria</taxon>
        <taxon>Chromatiales</taxon>
        <taxon>Chromatiaceae</taxon>
        <taxon>Nitrosococcus</taxon>
    </lineage>
</organism>
<feature type="transmembrane region" description="Helical" evidence="6">
    <location>
        <begin position="245"/>
        <end position="262"/>
    </location>
</feature>
<feature type="transmembrane region" description="Helical" evidence="6">
    <location>
        <begin position="90"/>
        <end position="112"/>
    </location>
</feature>
<dbReference type="InterPro" id="IPR010432">
    <property type="entry name" value="RDD"/>
</dbReference>